<dbReference type="InterPro" id="IPR000169">
    <property type="entry name" value="Pept_cys_AS"/>
</dbReference>
<feature type="domain" description="Peptidase C1A papain C-terminal" evidence="8">
    <location>
        <begin position="115"/>
        <end position="329"/>
    </location>
</feature>
<reference evidence="10" key="3">
    <citation type="submission" date="2025-08" db="UniProtKB">
        <authorList>
            <consortium name="Ensembl"/>
        </authorList>
    </citation>
    <scope>IDENTIFICATION</scope>
</reference>
<dbReference type="PROSITE" id="PS00639">
    <property type="entry name" value="THIOL_PROTEASE_HIS"/>
    <property type="match status" value="1"/>
</dbReference>
<feature type="signal peptide" evidence="7">
    <location>
        <begin position="1"/>
        <end position="17"/>
    </location>
</feature>
<evidence type="ECO:0000256" key="5">
    <source>
        <dbReference type="ARBA" id="ARBA00023145"/>
    </source>
</evidence>
<evidence type="ECO:0000256" key="1">
    <source>
        <dbReference type="ARBA" id="ARBA00008455"/>
    </source>
</evidence>
<reference evidence="11" key="1">
    <citation type="submission" date="2013-03" db="EMBL/GenBank/DDBJ databases">
        <authorList>
            <person name="Jeffery W."/>
            <person name="Warren W."/>
            <person name="Wilson R.K."/>
        </authorList>
    </citation>
    <scope>NUCLEOTIDE SEQUENCE</scope>
    <source>
        <strain evidence="11">female</strain>
    </source>
</reference>
<keyword evidence="6" id="KW-1015">Disulfide bond</keyword>
<evidence type="ECO:0000259" key="9">
    <source>
        <dbReference type="SMART" id="SM00848"/>
    </source>
</evidence>
<dbReference type="PROSITE" id="PS00139">
    <property type="entry name" value="THIOL_PROTEASE_CYS"/>
    <property type="match status" value="1"/>
</dbReference>
<protein>
    <submittedName>
        <fullName evidence="10">Cathepsin L.1</fullName>
    </submittedName>
</protein>
<evidence type="ECO:0000256" key="6">
    <source>
        <dbReference type="ARBA" id="ARBA00023157"/>
    </source>
</evidence>
<dbReference type="GO" id="GO:0006508">
    <property type="term" value="P:proteolysis"/>
    <property type="evidence" value="ECO:0007669"/>
    <property type="project" value="UniProtKB-KW"/>
</dbReference>
<keyword evidence="11" id="KW-1185">Reference proteome</keyword>
<evidence type="ECO:0000256" key="7">
    <source>
        <dbReference type="SAM" id="SignalP"/>
    </source>
</evidence>
<evidence type="ECO:0000256" key="2">
    <source>
        <dbReference type="ARBA" id="ARBA00022670"/>
    </source>
</evidence>
<dbReference type="GeneTree" id="ENSGT00940000163885"/>
<dbReference type="SMART" id="SM00848">
    <property type="entry name" value="Inhibitor_I29"/>
    <property type="match status" value="1"/>
</dbReference>
<dbReference type="Pfam" id="PF08246">
    <property type="entry name" value="Inhibitor_I29"/>
    <property type="match status" value="1"/>
</dbReference>
<keyword evidence="7" id="KW-0732">Signal</keyword>
<feature type="chain" id="PRO_5018644846" evidence="7">
    <location>
        <begin position="18"/>
        <end position="330"/>
    </location>
</feature>
<dbReference type="InParanoid" id="A0A3B1J8C9"/>
<comment type="similarity">
    <text evidence="1">Belongs to the peptidase C1 family.</text>
</comment>
<dbReference type="STRING" id="7994.ENSAMXP00000037579"/>
<dbReference type="AlphaFoldDB" id="A0A3B1J8C9"/>
<dbReference type="Bgee" id="ENSAMXG00000038942">
    <property type="expression patterns" value="Expressed in embryo"/>
</dbReference>
<dbReference type="InterPro" id="IPR038765">
    <property type="entry name" value="Papain-like_cys_pep_sf"/>
</dbReference>
<dbReference type="Gene3D" id="3.90.70.10">
    <property type="entry name" value="Cysteine proteinases"/>
    <property type="match status" value="1"/>
</dbReference>
<dbReference type="InterPro" id="IPR025661">
    <property type="entry name" value="Pept_asp_AS"/>
</dbReference>
<keyword evidence="2" id="KW-0645">Protease</keyword>
<reference evidence="10" key="4">
    <citation type="submission" date="2025-09" db="UniProtKB">
        <authorList>
            <consortium name="Ensembl"/>
        </authorList>
    </citation>
    <scope>IDENTIFICATION</scope>
</reference>
<accession>A0A3B1J8C9</accession>
<keyword evidence="3" id="KW-0378">Hydrolase</keyword>
<keyword evidence="4" id="KW-0788">Thiol protease</keyword>
<evidence type="ECO:0000256" key="3">
    <source>
        <dbReference type="ARBA" id="ARBA00022801"/>
    </source>
</evidence>
<feature type="domain" description="Cathepsin propeptide inhibitor" evidence="9">
    <location>
        <begin position="24"/>
        <end position="84"/>
    </location>
</feature>
<evidence type="ECO:0000313" key="10">
    <source>
        <dbReference type="Ensembl" id="ENSAMXP00000037579.1"/>
    </source>
</evidence>
<evidence type="ECO:0000256" key="4">
    <source>
        <dbReference type="ARBA" id="ARBA00022807"/>
    </source>
</evidence>
<dbReference type="SUPFAM" id="SSF54001">
    <property type="entry name" value="Cysteine proteinases"/>
    <property type="match status" value="1"/>
</dbReference>
<dbReference type="Ensembl" id="ENSAMXT00000047972.1">
    <property type="protein sequence ID" value="ENSAMXP00000037579.1"/>
    <property type="gene ID" value="ENSAMXG00000038942.1"/>
</dbReference>
<organism evidence="10 11">
    <name type="scientific">Astyanax mexicanus</name>
    <name type="common">Blind cave fish</name>
    <name type="synonym">Astyanax fasciatus mexicanus</name>
    <dbReference type="NCBI Taxonomy" id="7994"/>
    <lineage>
        <taxon>Eukaryota</taxon>
        <taxon>Metazoa</taxon>
        <taxon>Chordata</taxon>
        <taxon>Craniata</taxon>
        <taxon>Vertebrata</taxon>
        <taxon>Euteleostomi</taxon>
        <taxon>Actinopterygii</taxon>
        <taxon>Neopterygii</taxon>
        <taxon>Teleostei</taxon>
        <taxon>Ostariophysi</taxon>
        <taxon>Characiformes</taxon>
        <taxon>Characoidei</taxon>
        <taxon>Acestrorhamphidae</taxon>
        <taxon>Acestrorhamphinae</taxon>
        <taxon>Astyanax</taxon>
    </lineage>
</organism>
<dbReference type="InterPro" id="IPR013201">
    <property type="entry name" value="Prot_inhib_I29"/>
</dbReference>
<dbReference type="PROSITE" id="PS00640">
    <property type="entry name" value="THIOL_PROTEASE_ASN"/>
    <property type="match status" value="1"/>
</dbReference>
<reference evidence="11" key="2">
    <citation type="journal article" date="2014" name="Nat. Commun.">
        <title>The cavefish genome reveals candidate genes for eye loss.</title>
        <authorList>
            <person name="McGaugh S.E."/>
            <person name="Gross J.B."/>
            <person name="Aken B."/>
            <person name="Blin M."/>
            <person name="Borowsky R."/>
            <person name="Chalopin D."/>
            <person name="Hinaux H."/>
            <person name="Jeffery W.R."/>
            <person name="Keene A."/>
            <person name="Ma L."/>
            <person name="Minx P."/>
            <person name="Murphy D."/>
            <person name="O'Quin K.E."/>
            <person name="Retaux S."/>
            <person name="Rohner N."/>
            <person name="Searle S.M."/>
            <person name="Stahl B.A."/>
            <person name="Tabin C."/>
            <person name="Volff J.N."/>
            <person name="Yoshizawa M."/>
            <person name="Warren W.C."/>
        </authorList>
    </citation>
    <scope>NUCLEOTIDE SEQUENCE [LARGE SCALE GENOMIC DNA]</scope>
    <source>
        <strain evidence="11">female</strain>
    </source>
</reference>
<evidence type="ECO:0000313" key="11">
    <source>
        <dbReference type="Proteomes" id="UP000018467"/>
    </source>
</evidence>
<dbReference type="InterPro" id="IPR013128">
    <property type="entry name" value="Peptidase_C1A"/>
</dbReference>
<name>A0A3B1J8C9_ASTMX</name>
<dbReference type="CDD" id="cd02248">
    <property type="entry name" value="Peptidase_C1A"/>
    <property type="match status" value="1"/>
</dbReference>
<dbReference type="SMART" id="SM00645">
    <property type="entry name" value="Pept_C1"/>
    <property type="match status" value="1"/>
</dbReference>
<dbReference type="GO" id="GO:0008234">
    <property type="term" value="F:cysteine-type peptidase activity"/>
    <property type="evidence" value="ECO:0007669"/>
    <property type="project" value="UniProtKB-KW"/>
</dbReference>
<keyword evidence="5" id="KW-0865">Zymogen</keyword>
<proteinExistence type="inferred from homology"/>
<dbReference type="InterPro" id="IPR025660">
    <property type="entry name" value="Pept_his_AS"/>
</dbReference>
<dbReference type="Proteomes" id="UP000018467">
    <property type="component" value="Unassembled WGS sequence"/>
</dbReference>
<dbReference type="FunFam" id="3.90.70.10:FF:000006">
    <property type="entry name" value="Cathepsin S"/>
    <property type="match status" value="1"/>
</dbReference>
<dbReference type="InterPro" id="IPR000668">
    <property type="entry name" value="Peptidase_C1A_C"/>
</dbReference>
<sequence>MRVLLAVAALLVGVVSASLEDLEFQEWKLKFGKSYSSEAEESQRKMIWMTNLKLVLEHNMLADQGLKSHRLGMNHFADMENQEFRKMLSRCLGSFDTTKIHNATKFTGKAGGAAVPDTVDWRTQGYVTEVKSQGLCGSCWAFSSTGALEGQMFKKTGSLVSLSEQQLVDCSESYGNNGCNGGLMSYAFNYVMNNGGLDTEASYPYEGQDSVCRFNQYSVGATCSGYTFISSGSEEELKEVVGTVGPVSVAVDAEVSFQLYQSGIYDESDCSSTQLNHGVLAVGYGSQNGKDYWLVKNSWSTSWGEAGYIRMSRNKNNQCGIATFALYPEV</sequence>
<evidence type="ECO:0000259" key="8">
    <source>
        <dbReference type="SMART" id="SM00645"/>
    </source>
</evidence>
<dbReference type="PANTHER" id="PTHR12411">
    <property type="entry name" value="CYSTEINE PROTEASE FAMILY C1-RELATED"/>
    <property type="match status" value="1"/>
</dbReference>
<dbReference type="InterPro" id="IPR039417">
    <property type="entry name" value="Peptidase_C1A_papain-like"/>
</dbReference>
<dbReference type="Pfam" id="PF00112">
    <property type="entry name" value="Peptidase_C1"/>
    <property type="match status" value="1"/>
</dbReference>
<dbReference type="PRINTS" id="PR00705">
    <property type="entry name" value="PAPAIN"/>
</dbReference>